<dbReference type="PANTHER" id="PTHR43303">
    <property type="entry name" value="NADPH DEHYDROGENASE C23G7.10C-RELATED"/>
    <property type="match status" value="1"/>
</dbReference>
<keyword evidence="8" id="KW-1185">Reference proteome</keyword>
<dbReference type="InterPro" id="IPR013785">
    <property type="entry name" value="Aldolase_TIM"/>
</dbReference>
<evidence type="ECO:0000259" key="6">
    <source>
        <dbReference type="Pfam" id="PF00724"/>
    </source>
</evidence>
<keyword evidence="5" id="KW-0560">Oxidoreductase</keyword>
<feature type="domain" description="NADH:flavin oxidoreductase/NADH oxidase N-terminal" evidence="6">
    <location>
        <begin position="224"/>
        <end position="435"/>
    </location>
</feature>
<dbReference type="PANTHER" id="PTHR43303:SF4">
    <property type="entry name" value="NADPH DEHYDROGENASE C23G7.10C-RELATED"/>
    <property type="match status" value="1"/>
</dbReference>
<evidence type="ECO:0000313" key="7">
    <source>
        <dbReference type="EMBL" id="WAS99113.1"/>
    </source>
</evidence>
<dbReference type="Gene3D" id="3.20.20.70">
    <property type="entry name" value="Aldolase class I"/>
    <property type="match status" value="1"/>
</dbReference>
<dbReference type="InterPro" id="IPR044152">
    <property type="entry name" value="YqjM-like"/>
</dbReference>
<gene>
    <name evidence="7" type="ORF">O0S08_23545</name>
</gene>
<reference evidence="7" key="1">
    <citation type="submission" date="2022-11" db="EMBL/GenBank/DDBJ databases">
        <title>Minimal conservation of predation-associated metabolite biosynthetic gene clusters underscores biosynthetic potential of Myxococcota including descriptions for ten novel species: Archangium lansinium sp. nov., Myxococcus landrumus sp. nov., Nannocystis bai.</title>
        <authorList>
            <person name="Ahearne A."/>
            <person name="Stevens C."/>
            <person name="Dowd S."/>
        </authorList>
    </citation>
    <scope>NUCLEOTIDE SEQUENCE</scope>
    <source>
        <strain evidence="7">Fl3</strain>
    </source>
</reference>
<proteinExistence type="predicted"/>
<evidence type="ECO:0000313" key="8">
    <source>
        <dbReference type="Proteomes" id="UP001164459"/>
    </source>
</evidence>
<dbReference type="Pfam" id="PF00724">
    <property type="entry name" value="Oxidored_FMN"/>
    <property type="match status" value="1"/>
</dbReference>
<keyword evidence="3" id="KW-0288">FMN</keyword>
<keyword evidence="4" id="KW-0521">NADP</keyword>
<name>A0ABY7HIL7_9BACT</name>
<evidence type="ECO:0000256" key="5">
    <source>
        <dbReference type="ARBA" id="ARBA00023002"/>
    </source>
</evidence>
<dbReference type="EMBL" id="CP114040">
    <property type="protein sequence ID" value="WAS99113.1"/>
    <property type="molecule type" value="Genomic_DNA"/>
</dbReference>
<protein>
    <submittedName>
        <fullName evidence="7">NADH:flavin oxidoreductase</fullName>
    </submittedName>
</protein>
<dbReference type="SUPFAM" id="SSF51395">
    <property type="entry name" value="FMN-linked oxidoreductases"/>
    <property type="match status" value="1"/>
</dbReference>
<dbReference type="InterPro" id="IPR001155">
    <property type="entry name" value="OxRdtase_FMN_N"/>
</dbReference>
<evidence type="ECO:0000256" key="3">
    <source>
        <dbReference type="ARBA" id="ARBA00022643"/>
    </source>
</evidence>
<organism evidence="7 8">
    <name type="scientific">Nannocystis punicea</name>
    <dbReference type="NCBI Taxonomy" id="2995304"/>
    <lineage>
        <taxon>Bacteria</taxon>
        <taxon>Pseudomonadati</taxon>
        <taxon>Myxococcota</taxon>
        <taxon>Polyangia</taxon>
        <taxon>Nannocystales</taxon>
        <taxon>Nannocystaceae</taxon>
        <taxon>Nannocystis</taxon>
    </lineage>
</organism>
<evidence type="ECO:0000256" key="1">
    <source>
        <dbReference type="ARBA" id="ARBA00001917"/>
    </source>
</evidence>
<evidence type="ECO:0000256" key="2">
    <source>
        <dbReference type="ARBA" id="ARBA00022630"/>
    </source>
</evidence>
<sequence>MWTPPAKIRHAIPPARWPTAEEAEASRWFSPIDLGPCRLHARTWVPAMVPWRASDDGLVTPDVIAWYARFAAGEPGALVVEATGIRDVPSGPLLRIGDDRFVAGLAELVAAVRAASGGRTRLFIQLIDFLAVKRRPPPDKFFARFLRVDAGHRRRLAAALADDRWEAAPEAELRARLLSAEPGLLEQVLTDRERRELDYGYRELVTDLDLPHVRDLPRVLPELFAAAAARAEAAGFDGVELHYAHAYTMASFLSRTNTRADGYGGGLEGRARLPLEVLAAVRARVGAGTAVGCRMLGDEVIAGGSDLADAVHFARAFAAAGMDFVSVSKGGKFDDAHQPKVGEAVYPYTGPSGYECMPTIHSDARGPFARNVPLAAAIRAAIRDDGRTTPVVAAGGIHSFDQAEAILAAGHADIVAAARQSLADPDWFLKLRLGRGAEVRRCKFTNYCEALDTQHKQVTCQLWDRTELDEPDLARSHDGRRRLVAPRWRR</sequence>
<evidence type="ECO:0000256" key="4">
    <source>
        <dbReference type="ARBA" id="ARBA00022857"/>
    </source>
</evidence>
<comment type="cofactor">
    <cofactor evidence="1">
        <name>FMN</name>
        <dbReference type="ChEBI" id="CHEBI:58210"/>
    </cofactor>
</comment>
<accession>A0ABY7HIL7</accession>
<keyword evidence="2" id="KW-0285">Flavoprotein</keyword>
<dbReference type="Proteomes" id="UP001164459">
    <property type="component" value="Chromosome"/>
</dbReference>
<dbReference type="RefSeq" id="WP_269041474.1">
    <property type="nucleotide sequence ID" value="NZ_CP114040.1"/>
</dbReference>